<dbReference type="GO" id="GO:0008270">
    <property type="term" value="F:zinc ion binding"/>
    <property type="evidence" value="ECO:0007669"/>
    <property type="project" value="UniProtKB-KW"/>
</dbReference>
<evidence type="ECO:0000313" key="3">
    <source>
        <dbReference type="EMBL" id="CAH1964138.1"/>
    </source>
</evidence>
<dbReference type="OrthoDB" id="10004641at2759"/>
<dbReference type="Gene3D" id="3.30.160.60">
    <property type="entry name" value="Classic Zinc Finger"/>
    <property type="match status" value="1"/>
</dbReference>
<dbReference type="InterPro" id="IPR013087">
    <property type="entry name" value="Znf_C2H2_type"/>
</dbReference>
<dbReference type="AlphaFoldDB" id="A0A9P0K5R4"/>
<evidence type="ECO:0000313" key="4">
    <source>
        <dbReference type="Proteomes" id="UP001152888"/>
    </source>
</evidence>
<keyword evidence="1" id="KW-0862">Zinc</keyword>
<proteinExistence type="predicted"/>
<organism evidence="3 4">
    <name type="scientific">Acanthoscelides obtectus</name>
    <name type="common">Bean weevil</name>
    <name type="synonym">Bruchus obtectus</name>
    <dbReference type="NCBI Taxonomy" id="200917"/>
    <lineage>
        <taxon>Eukaryota</taxon>
        <taxon>Metazoa</taxon>
        <taxon>Ecdysozoa</taxon>
        <taxon>Arthropoda</taxon>
        <taxon>Hexapoda</taxon>
        <taxon>Insecta</taxon>
        <taxon>Pterygota</taxon>
        <taxon>Neoptera</taxon>
        <taxon>Endopterygota</taxon>
        <taxon>Coleoptera</taxon>
        <taxon>Polyphaga</taxon>
        <taxon>Cucujiformia</taxon>
        <taxon>Chrysomeloidea</taxon>
        <taxon>Chrysomelidae</taxon>
        <taxon>Bruchinae</taxon>
        <taxon>Bruchini</taxon>
        <taxon>Acanthoscelides</taxon>
    </lineage>
</organism>
<feature type="domain" description="C2H2-type" evidence="2">
    <location>
        <begin position="22"/>
        <end position="49"/>
    </location>
</feature>
<dbReference type="InterPro" id="IPR036236">
    <property type="entry name" value="Znf_C2H2_sf"/>
</dbReference>
<dbReference type="EMBL" id="CAKOFQ010006713">
    <property type="protein sequence ID" value="CAH1964138.1"/>
    <property type="molecule type" value="Genomic_DNA"/>
</dbReference>
<protein>
    <recommendedName>
        <fullName evidence="2">C2H2-type domain-containing protein</fullName>
    </recommendedName>
</protein>
<keyword evidence="1" id="KW-0863">Zinc-finger</keyword>
<comment type="caution">
    <text evidence="3">The sequence shown here is derived from an EMBL/GenBank/DDBJ whole genome shotgun (WGS) entry which is preliminary data.</text>
</comment>
<name>A0A9P0K5R4_ACAOB</name>
<reference evidence="3" key="1">
    <citation type="submission" date="2022-03" db="EMBL/GenBank/DDBJ databases">
        <authorList>
            <person name="Sayadi A."/>
        </authorList>
    </citation>
    <scope>NUCLEOTIDE SEQUENCE</scope>
</reference>
<gene>
    <name evidence="3" type="ORF">ACAOBT_LOCUS5609</name>
</gene>
<accession>A0A9P0K5R4</accession>
<dbReference type="PROSITE" id="PS50157">
    <property type="entry name" value="ZINC_FINGER_C2H2_2"/>
    <property type="match status" value="1"/>
</dbReference>
<evidence type="ECO:0000256" key="1">
    <source>
        <dbReference type="PROSITE-ProRule" id="PRU00042"/>
    </source>
</evidence>
<keyword evidence="1" id="KW-0479">Metal-binding</keyword>
<keyword evidence="4" id="KW-1185">Reference proteome</keyword>
<dbReference type="Proteomes" id="UP001152888">
    <property type="component" value="Unassembled WGS sequence"/>
</dbReference>
<sequence length="87" mass="10224">MHLISDLANIFRRGLYVSGTLFECRRCGKGYRHKSSLYKHTKWECGLEGQFRCKICHHVSKQKAHFVHHMFSRHAVPKDALNDIRLS</sequence>
<dbReference type="SUPFAM" id="SSF57667">
    <property type="entry name" value="beta-beta-alpha zinc fingers"/>
    <property type="match status" value="1"/>
</dbReference>
<evidence type="ECO:0000259" key="2">
    <source>
        <dbReference type="PROSITE" id="PS50157"/>
    </source>
</evidence>